<evidence type="ECO:0000313" key="4">
    <source>
        <dbReference type="RefSeq" id="XP_004504023.1"/>
    </source>
</evidence>
<feature type="transmembrane region" description="Helical" evidence="1">
    <location>
        <begin position="156"/>
        <end position="175"/>
    </location>
</feature>
<evidence type="ECO:0000256" key="2">
    <source>
        <dbReference type="SAM" id="SignalP"/>
    </source>
</evidence>
<evidence type="ECO:0000256" key="1">
    <source>
        <dbReference type="SAM" id="Phobius"/>
    </source>
</evidence>
<reference evidence="4" key="2">
    <citation type="submission" date="2025-08" db="UniProtKB">
        <authorList>
            <consortium name="RefSeq"/>
        </authorList>
    </citation>
    <scope>IDENTIFICATION</scope>
    <source>
        <tissue evidence="4">Etiolated seedlings</tissue>
    </source>
</reference>
<dbReference type="PANTHER" id="PTHR36490:SF1">
    <property type="entry name" value="STRESS ENHANCED PROTEIN 2, CHLOROPLASTIC"/>
    <property type="match status" value="1"/>
</dbReference>
<protein>
    <submittedName>
        <fullName evidence="4">Stress enhanced protein 2, chloroplastic</fullName>
    </submittedName>
</protein>
<dbReference type="KEGG" id="cam:101490507"/>
<evidence type="ECO:0000313" key="3">
    <source>
        <dbReference type="Proteomes" id="UP000087171"/>
    </source>
</evidence>
<dbReference type="Proteomes" id="UP000087171">
    <property type="component" value="Chromosome Ca6"/>
</dbReference>
<gene>
    <name evidence="4" type="primary">LOC101490507</name>
</gene>
<organism evidence="3 4">
    <name type="scientific">Cicer arietinum</name>
    <name type="common">Chickpea</name>
    <name type="synonym">Garbanzo</name>
    <dbReference type="NCBI Taxonomy" id="3827"/>
    <lineage>
        <taxon>Eukaryota</taxon>
        <taxon>Viridiplantae</taxon>
        <taxon>Streptophyta</taxon>
        <taxon>Embryophyta</taxon>
        <taxon>Tracheophyta</taxon>
        <taxon>Spermatophyta</taxon>
        <taxon>Magnoliopsida</taxon>
        <taxon>eudicotyledons</taxon>
        <taxon>Gunneridae</taxon>
        <taxon>Pentapetalae</taxon>
        <taxon>rosids</taxon>
        <taxon>fabids</taxon>
        <taxon>Fabales</taxon>
        <taxon>Fabaceae</taxon>
        <taxon>Papilionoideae</taxon>
        <taxon>50 kb inversion clade</taxon>
        <taxon>NPAAA clade</taxon>
        <taxon>Hologalegina</taxon>
        <taxon>IRL clade</taxon>
        <taxon>Cicereae</taxon>
        <taxon>Cicer</taxon>
    </lineage>
</organism>
<dbReference type="PANTHER" id="PTHR36490">
    <property type="entry name" value="STRESS ENHANCED PROTEIN 2, CHLOROPLASTIC"/>
    <property type="match status" value="1"/>
</dbReference>
<feature type="transmembrane region" description="Helical" evidence="1">
    <location>
        <begin position="187"/>
        <end position="208"/>
    </location>
</feature>
<dbReference type="OrthoDB" id="1937750at2759"/>
<dbReference type="AlphaFoldDB" id="A0A1S2YFG0"/>
<dbReference type="GeneID" id="101490507"/>
<name>A0A1S2YFG0_CICAR</name>
<accession>A0A1S2YFG0</accession>
<keyword evidence="1" id="KW-0812">Transmembrane</keyword>
<dbReference type="RefSeq" id="XP_004504023.1">
    <property type="nucleotide sequence ID" value="XM_004503966.3"/>
</dbReference>
<feature type="signal peptide" evidence="2">
    <location>
        <begin position="1"/>
        <end position="27"/>
    </location>
</feature>
<dbReference type="GO" id="GO:0071486">
    <property type="term" value="P:cellular response to high light intensity"/>
    <property type="evidence" value="ECO:0007669"/>
    <property type="project" value="InterPro"/>
</dbReference>
<sequence>MCYVSCSFPTAVYTLLLLLQFFSFSNNLQHSFTPTTSHLNPSLTILMATAPRVTHCDLRSPKPATSRPRLHKPAPVQFSIPKPKPAESEAANTNNNIVLQPRLCTLRSYASDPFGAVVKIRNNKEDMQVNDDVSSFFATLSEYIESSKKSHDFEIISGRLAMMVFALTVTVELVTGNSVFRKMDVEGITEAGGVCLAAVSLAALFAYFSSARNRVGRIFTLSYNSFIDSVIDQIVDGLFYESDEL</sequence>
<keyword evidence="1" id="KW-1133">Transmembrane helix</keyword>
<feature type="chain" id="PRO_5010338834" evidence="2">
    <location>
        <begin position="28"/>
        <end position="245"/>
    </location>
</feature>
<keyword evidence="1" id="KW-0472">Membrane</keyword>
<proteinExistence type="predicted"/>
<dbReference type="InterPro" id="IPR044971">
    <property type="entry name" value="SEP2"/>
</dbReference>
<dbReference type="PaxDb" id="3827-XP_004504023.1"/>
<keyword evidence="2" id="KW-0732">Signal</keyword>
<reference evidence="3" key="1">
    <citation type="journal article" date="2013" name="Nat. Biotechnol.">
        <title>Draft genome sequence of chickpea (Cicer arietinum) provides a resource for trait improvement.</title>
        <authorList>
            <person name="Varshney R.K."/>
            <person name="Song C."/>
            <person name="Saxena R.K."/>
            <person name="Azam S."/>
            <person name="Yu S."/>
            <person name="Sharpe A.G."/>
            <person name="Cannon S."/>
            <person name="Baek J."/>
            <person name="Rosen B.D."/>
            <person name="Tar'an B."/>
            <person name="Millan T."/>
            <person name="Zhang X."/>
            <person name="Ramsay L.D."/>
            <person name="Iwata A."/>
            <person name="Wang Y."/>
            <person name="Nelson W."/>
            <person name="Farmer A.D."/>
            <person name="Gaur P.M."/>
            <person name="Soderlund C."/>
            <person name="Penmetsa R.V."/>
            <person name="Xu C."/>
            <person name="Bharti A.K."/>
            <person name="He W."/>
            <person name="Winter P."/>
            <person name="Zhao S."/>
            <person name="Hane J.K."/>
            <person name="Carrasquilla-Garcia N."/>
            <person name="Condie J.A."/>
            <person name="Upadhyaya H.D."/>
            <person name="Luo M.C."/>
            <person name="Thudi M."/>
            <person name="Gowda C.L."/>
            <person name="Singh N.P."/>
            <person name="Lichtenzveig J."/>
            <person name="Gali K.K."/>
            <person name="Rubio J."/>
            <person name="Nadarajan N."/>
            <person name="Dolezel J."/>
            <person name="Bansal K.C."/>
            <person name="Xu X."/>
            <person name="Edwards D."/>
            <person name="Zhang G."/>
            <person name="Kahl G."/>
            <person name="Gil J."/>
            <person name="Singh K.B."/>
            <person name="Datta S.K."/>
            <person name="Jackson S.A."/>
            <person name="Wang J."/>
            <person name="Cook D.R."/>
        </authorList>
    </citation>
    <scope>NUCLEOTIDE SEQUENCE [LARGE SCALE GENOMIC DNA]</scope>
    <source>
        <strain evidence="3">cv. CDC Frontier</strain>
    </source>
</reference>
<dbReference type="STRING" id="3827.A0A1S2YFG0"/>
<keyword evidence="3" id="KW-1185">Reference proteome</keyword>
<dbReference type="eggNOG" id="ENOG502RXQW">
    <property type="taxonomic scope" value="Eukaryota"/>
</dbReference>